<accession>A0A0P1MEB0</accession>
<organism evidence="2 3">
    <name type="scientific">Candidatus Kryptonium thompsonii</name>
    <dbReference type="NCBI Taxonomy" id="1633631"/>
    <lineage>
        <taxon>Bacteria</taxon>
        <taxon>Pseudomonadati</taxon>
        <taxon>Candidatus Kryptoniota</taxon>
        <taxon>Candidatus Kryptonium</taxon>
    </lineage>
</organism>
<accession>A0A0P1LZB5</accession>
<reference evidence="3 4" key="2">
    <citation type="submission" date="2015-11" db="EMBL/GenBank/DDBJ databases">
        <authorList>
            <person name="Varghese N."/>
        </authorList>
    </citation>
    <scope>NUCLEOTIDE SEQUENCE [LARGE SCALE GENOMIC DNA]</scope>
    <source>
        <strain evidence="1 4">JGI-8</strain>
    </source>
</reference>
<dbReference type="EMBL" id="CZVI01000022">
    <property type="protein sequence ID" value="CUS90827.1"/>
    <property type="molecule type" value="Genomic_DNA"/>
</dbReference>
<dbReference type="Proteomes" id="UP000182200">
    <property type="component" value="Unassembled WGS sequence"/>
</dbReference>
<reference evidence="2" key="1">
    <citation type="submission" date="2015-11" db="EMBL/GenBank/DDBJ databases">
        <authorList>
            <person name="Zhang Y."/>
            <person name="Guo Z."/>
        </authorList>
    </citation>
    <scope>NUCLEOTIDE SEQUENCE [LARGE SCALE GENOMIC DNA]</scope>
    <source>
        <strain evidence="2">JGI-4</strain>
    </source>
</reference>
<name>A0A0P1L8V8_9BACT</name>
<evidence type="ECO:0000313" key="1">
    <source>
        <dbReference type="EMBL" id="CUS90827.1"/>
    </source>
</evidence>
<sequence>MITTPVNKQKARVIGMVITDCPNCKNQIFLEKQSVKICPYCEAEVHLDIENIDVRVWALVPERPARRRRRRSKTEDIDFLTN</sequence>
<dbReference type="AlphaFoldDB" id="A0A0P1L8V8"/>
<accession>A0A0P1M4X2</accession>
<dbReference type="OrthoDB" id="9804973at2"/>
<accession>A0A0P1LC58</accession>
<proteinExistence type="predicted"/>
<accession>A0A0S4N0T9</accession>
<accession>A0A0N7MTP6</accession>
<dbReference type="Proteomes" id="UP000182011">
    <property type="component" value="Unassembled WGS sequence"/>
</dbReference>
<accession>A0A0P1M177</accession>
<accession>A0A0P1P9N5</accession>
<evidence type="ECO:0000313" key="4">
    <source>
        <dbReference type="Proteomes" id="UP000182200"/>
    </source>
</evidence>
<dbReference type="STRING" id="1633631.GCA_001442925_01002"/>
<accession>A0A0P1N0P1</accession>
<evidence type="ECO:0000313" key="3">
    <source>
        <dbReference type="Proteomes" id="UP000182011"/>
    </source>
</evidence>
<keyword evidence="4" id="KW-1185">Reference proteome</keyword>
<accession>A0A0P1L8V8</accession>
<accession>A0A0P1NU69</accession>
<protein>
    <submittedName>
        <fullName evidence="2">Uncharacterized protein</fullName>
    </submittedName>
</protein>
<gene>
    <name evidence="2" type="ORF">JGI4_01003</name>
    <name evidence="1" type="ORF">JGI8_01475</name>
</gene>
<dbReference type="EMBL" id="FAOP01000004">
    <property type="protein sequence ID" value="CUU04392.1"/>
    <property type="molecule type" value="Genomic_DNA"/>
</dbReference>
<evidence type="ECO:0000313" key="2">
    <source>
        <dbReference type="EMBL" id="CUU04392.1"/>
    </source>
</evidence>
<dbReference type="RefSeq" id="WP_047134427.1">
    <property type="nucleotide sequence ID" value="NZ_CZVI01000022.1"/>
</dbReference>